<dbReference type="Gene3D" id="1.10.579.10">
    <property type="entry name" value="DNA Cyclobutane Dipyrimidine Photolyase, subunit A, domain 3"/>
    <property type="match status" value="1"/>
</dbReference>
<feature type="domain" description="Photolyase/cryptochrome alpha/beta" evidence="6">
    <location>
        <begin position="8"/>
        <end position="202"/>
    </location>
</feature>
<proteinExistence type="inferred from homology"/>
<evidence type="ECO:0000259" key="6">
    <source>
        <dbReference type="PROSITE" id="PS51645"/>
    </source>
</evidence>
<dbReference type="SUPFAM" id="SSF48173">
    <property type="entry name" value="Cryptochrome/photolyase FAD-binding domain"/>
    <property type="match status" value="1"/>
</dbReference>
<dbReference type="InterPro" id="IPR036134">
    <property type="entry name" value="Crypto/Photolyase_FAD-like_sf"/>
</dbReference>
<evidence type="ECO:0000256" key="2">
    <source>
        <dbReference type="ARBA" id="ARBA00005862"/>
    </source>
</evidence>
<dbReference type="InterPro" id="IPR005101">
    <property type="entry name" value="Cryptochr/Photolyase_FAD-bd"/>
</dbReference>
<organism evidence="7 8">
    <name type="scientific">Tetraparma gracilis</name>
    <dbReference type="NCBI Taxonomy" id="2962635"/>
    <lineage>
        <taxon>Eukaryota</taxon>
        <taxon>Sar</taxon>
        <taxon>Stramenopiles</taxon>
        <taxon>Ochrophyta</taxon>
        <taxon>Bolidophyceae</taxon>
        <taxon>Parmales</taxon>
        <taxon>Triparmaceae</taxon>
        <taxon>Tetraparma</taxon>
    </lineage>
</organism>
<evidence type="ECO:0000256" key="4">
    <source>
        <dbReference type="ARBA" id="ARBA00022827"/>
    </source>
</evidence>
<dbReference type="Gene3D" id="1.25.40.80">
    <property type="match status" value="1"/>
</dbReference>
<sequence length="593" mass="63499">MSSSAESAIHVSLLHNALRLHDNKCLSSACSPGASLVPLYIVTSPAPFTQTTVDSPISKSRAGFILEALGDLDKSLRKLGSGGAVVLQTRDWCDAASAAASTTTSTSASPSADDDDSSVASSVDSSAPAAAASAAPTRCDAEYAATLAAYLSSLSVASPSAPIHLHYERAPAPPLIRRWRHVLASLPPGLQVTVHAYDTHTLNPLDDYLKGKAGLLPNVLPASYGSFCKVFDKLPPPAEPLPAPTSLPPFPPSAVPPAPKSSAVPSLASLANISPTCGGTSAFPGGETHALERLNKKVTLSPSWAATFSKPATAPNSLSPSTTVLSPYVTHGCLSARTFYYEVLKAQQKHKGAITAPPTSLVGQLLWRDYNNLWGHVVGLPFAEMEGNSYCRQVPWDTDADALALWKEGMTGYPFVDAIMRQLKAEGWIHHLARHMVACFLTRGDLWISWEEGAKVFEERLVDADWSLNAFNWQWLSCSAHFYQYFRCYSPVAFGKKTDPNGDYIRKWVPELKDVPKKFIYEPWNLPAAEQKRLKCVVGVNYPARLTKAPDHTPVSKANMEKMAAAYKVHNGLGAKKPAAGGGGGAKKKAKAS</sequence>
<dbReference type="PROSITE" id="PS51645">
    <property type="entry name" value="PHR_CRY_ALPHA_BETA"/>
    <property type="match status" value="1"/>
</dbReference>
<gene>
    <name evidence="7" type="ORF">TeGR_g8807</name>
</gene>
<evidence type="ECO:0000256" key="3">
    <source>
        <dbReference type="ARBA" id="ARBA00022630"/>
    </source>
</evidence>
<dbReference type="Gene3D" id="3.40.50.620">
    <property type="entry name" value="HUPs"/>
    <property type="match status" value="2"/>
</dbReference>
<feature type="region of interest" description="Disordered" evidence="5">
    <location>
        <begin position="103"/>
        <end position="122"/>
    </location>
</feature>
<reference evidence="7 8" key="1">
    <citation type="journal article" date="2023" name="Commun. Biol.">
        <title>Genome analysis of Parmales, the sister group of diatoms, reveals the evolutionary specialization of diatoms from phago-mixotrophs to photoautotrophs.</title>
        <authorList>
            <person name="Ban H."/>
            <person name="Sato S."/>
            <person name="Yoshikawa S."/>
            <person name="Yamada K."/>
            <person name="Nakamura Y."/>
            <person name="Ichinomiya M."/>
            <person name="Sato N."/>
            <person name="Blanc-Mathieu R."/>
            <person name="Endo H."/>
            <person name="Kuwata A."/>
            <person name="Ogata H."/>
        </authorList>
    </citation>
    <scope>NUCLEOTIDE SEQUENCE [LARGE SCALE GENOMIC DNA]</scope>
</reference>
<keyword evidence="8" id="KW-1185">Reference proteome</keyword>
<evidence type="ECO:0000256" key="1">
    <source>
        <dbReference type="ARBA" id="ARBA00001974"/>
    </source>
</evidence>
<dbReference type="InterPro" id="IPR006050">
    <property type="entry name" value="DNA_photolyase_N"/>
</dbReference>
<dbReference type="Proteomes" id="UP001165060">
    <property type="component" value="Unassembled WGS sequence"/>
</dbReference>
<comment type="similarity">
    <text evidence="2">Belongs to the DNA photolyase class-1 family.</text>
</comment>
<dbReference type="PANTHER" id="PTHR11455:SF9">
    <property type="entry name" value="CRYPTOCHROME CIRCADIAN CLOCK 5 ISOFORM X1"/>
    <property type="match status" value="1"/>
</dbReference>
<dbReference type="EMBL" id="BRYB01001536">
    <property type="protein sequence ID" value="GMI28000.1"/>
    <property type="molecule type" value="Genomic_DNA"/>
</dbReference>
<accession>A0ABQ6MLH6</accession>
<keyword evidence="4" id="KW-0274">FAD</keyword>
<dbReference type="InterPro" id="IPR002081">
    <property type="entry name" value="Cryptochrome/DNA_photolyase_1"/>
</dbReference>
<dbReference type="SUPFAM" id="SSF52425">
    <property type="entry name" value="Cryptochrome/photolyase, N-terminal domain"/>
    <property type="match status" value="2"/>
</dbReference>
<evidence type="ECO:0000313" key="7">
    <source>
        <dbReference type="EMBL" id="GMI28000.1"/>
    </source>
</evidence>
<dbReference type="InterPro" id="IPR036155">
    <property type="entry name" value="Crypto/Photolyase_N_sf"/>
</dbReference>
<comment type="cofactor">
    <cofactor evidence="1">
        <name>FAD</name>
        <dbReference type="ChEBI" id="CHEBI:57692"/>
    </cofactor>
</comment>
<name>A0ABQ6MLH6_9STRA</name>
<evidence type="ECO:0000313" key="8">
    <source>
        <dbReference type="Proteomes" id="UP001165060"/>
    </source>
</evidence>
<protein>
    <recommendedName>
        <fullName evidence="6">Photolyase/cryptochrome alpha/beta domain-containing protein</fullName>
    </recommendedName>
</protein>
<dbReference type="InterPro" id="IPR014729">
    <property type="entry name" value="Rossmann-like_a/b/a_fold"/>
</dbReference>
<evidence type="ECO:0000256" key="5">
    <source>
        <dbReference type="SAM" id="MobiDB-lite"/>
    </source>
</evidence>
<keyword evidence="3" id="KW-0285">Flavoprotein</keyword>
<comment type="caution">
    <text evidence="7">The sequence shown here is derived from an EMBL/GenBank/DDBJ whole genome shotgun (WGS) entry which is preliminary data.</text>
</comment>
<dbReference type="Pfam" id="PF00875">
    <property type="entry name" value="DNA_photolyase"/>
    <property type="match status" value="1"/>
</dbReference>
<dbReference type="PANTHER" id="PTHR11455">
    <property type="entry name" value="CRYPTOCHROME"/>
    <property type="match status" value="1"/>
</dbReference>
<dbReference type="Pfam" id="PF03441">
    <property type="entry name" value="FAD_binding_7"/>
    <property type="match status" value="1"/>
</dbReference>